<proteinExistence type="predicted"/>
<name>A0A3G8LTH2_9GAMM</name>
<feature type="transmembrane region" description="Helical" evidence="2">
    <location>
        <begin position="12"/>
        <end position="31"/>
    </location>
</feature>
<keyword evidence="2" id="KW-1133">Transmembrane helix</keyword>
<reference evidence="4" key="1">
    <citation type="submission" date="2018-11" db="EMBL/GenBank/DDBJ databases">
        <title>Shewanella sp. M2.</title>
        <authorList>
            <person name="Hwang Y.J."/>
            <person name="Hwang C.Y."/>
        </authorList>
    </citation>
    <scope>NUCLEOTIDE SEQUENCE [LARGE SCALE GENOMIC DNA]</scope>
    <source>
        <strain evidence="4">LMG 19866</strain>
    </source>
</reference>
<protein>
    <submittedName>
        <fullName evidence="3">Pilus assembly protein</fullName>
    </submittedName>
</protein>
<sequence>MKKSQLGQGMTEYIIIVALIAVSAIGVYSFFGQTIRNQVAGLSAEMSGQDSSSQITAAQTAAGAASTTANKKYNLGNYNEGANSAAGGSTSGGGSTGGGTVVD</sequence>
<feature type="region of interest" description="Disordered" evidence="1">
    <location>
        <begin position="82"/>
        <end position="103"/>
    </location>
</feature>
<gene>
    <name evidence="3" type="ORF">EGC82_04510</name>
</gene>
<accession>A0A3G8LTH2</accession>
<organism evidence="3 4">
    <name type="scientific">Shewanella livingstonensis</name>
    <dbReference type="NCBI Taxonomy" id="150120"/>
    <lineage>
        <taxon>Bacteria</taxon>
        <taxon>Pseudomonadati</taxon>
        <taxon>Pseudomonadota</taxon>
        <taxon>Gammaproteobacteria</taxon>
        <taxon>Alteromonadales</taxon>
        <taxon>Shewanellaceae</taxon>
        <taxon>Shewanella</taxon>
    </lineage>
</organism>
<dbReference type="EMBL" id="CP034015">
    <property type="protein sequence ID" value="AZG72090.1"/>
    <property type="molecule type" value="Genomic_DNA"/>
</dbReference>
<dbReference type="Proteomes" id="UP000278035">
    <property type="component" value="Chromosome"/>
</dbReference>
<evidence type="ECO:0000313" key="4">
    <source>
        <dbReference type="Proteomes" id="UP000278035"/>
    </source>
</evidence>
<keyword evidence="4" id="KW-1185">Reference proteome</keyword>
<feature type="compositionally biased region" description="Gly residues" evidence="1">
    <location>
        <begin position="89"/>
        <end position="103"/>
    </location>
</feature>
<dbReference type="RefSeq" id="WP_124729700.1">
    <property type="nucleotide sequence ID" value="NZ_CBCSKC010000081.1"/>
</dbReference>
<keyword evidence="2" id="KW-0472">Membrane</keyword>
<evidence type="ECO:0000256" key="1">
    <source>
        <dbReference type="SAM" id="MobiDB-lite"/>
    </source>
</evidence>
<evidence type="ECO:0000313" key="3">
    <source>
        <dbReference type="EMBL" id="AZG72090.1"/>
    </source>
</evidence>
<keyword evidence="2" id="KW-0812">Transmembrane</keyword>
<dbReference type="KEGG" id="slj:EGC82_04510"/>
<evidence type="ECO:0000256" key="2">
    <source>
        <dbReference type="SAM" id="Phobius"/>
    </source>
</evidence>
<dbReference type="AlphaFoldDB" id="A0A3G8LTH2"/>